<dbReference type="STRING" id="407821.A0A087TTP1"/>
<dbReference type="CDD" id="cd09972">
    <property type="entry name" value="LOTUS_TDRD_OSKAR"/>
    <property type="match status" value="1"/>
</dbReference>
<organism evidence="2 3">
    <name type="scientific">Stegodyphus mimosarum</name>
    <name type="common">African social velvet spider</name>
    <dbReference type="NCBI Taxonomy" id="407821"/>
    <lineage>
        <taxon>Eukaryota</taxon>
        <taxon>Metazoa</taxon>
        <taxon>Ecdysozoa</taxon>
        <taxon>Arthropoda</taxon>
        <taxon>Chelicerata</taxon>
        <taxon>Arachnida</taxon>
        <taxon>Araneae</taxon>
        <taxon>Araneomorphae</taxon>
        <taxon>Entelegynae</taxon>
        <taxon>Eresoidea</taxon>
        <taxon>Eresidae</taxon>
        <taxon>Stegodyphus</taxon>
    </lineage>
</organism>
<evidence type="ECO:0000313" key="2">
    <source>
        <dbReference type="EMBL" id="KFM68480.1"/>
    </source>
</evidence>
<dbReference type="AlphaFoldDB" id="A0A087TTP1"/>
<dbReference type="InterPro" id="IPR041966">
    <property type="entry name" value="LOTUS-like"/>
</dbReference>
<evidence type="ECO:0000313" key="3">
    <source>
        <dbReference type="Proteomes" id="UP000054359"/>
    </source>
</evidence>
<feature type="domain" description="HTH OST-type" evidence="1">
    <location>
        <begin position="4"/>
        <end position="77"/>
    </location>
</feature>
<dbReference type="PROSITE" id="PS51644">
    <property type="entry name" value="HTH_OST"/>
    <property type="match status" value="2"/>
</dbReference>
<gene>
    <name evidence="2" type="ORF">X975_17084</name>
</gene>
<dbReference type="EMBL" id="KK116691">
    <property type="protein sequence ID" value="KFM68480.1"/>
    <property type="molecule type" value="Genomic_DNA"/>
</dbReference>
<feature type="non-terminal residue" evidence="2">
    <location>
        <position position="252"/>
    </location>
</feature>
<dbReference type="OrthoDB" id="6435475at2759"/>
<dbReference type="Proteomes" id="UP000054359">
    <property type="component" value="Unassembled WGS sequence"/>
</dbReference>
<accession>A0A087TTP1</accession>
<dbReference type="InterPro" id="IPR025605">
    <property type="entry name" value="OST-HTH/LOTUS_dom"/>
</dbReference>
<evidence type="ECO:0000259" key="1">
    <source>
        <dbReference type="PROSITE" id="PS51644"/>
    </source>
</evidence>
<proteinExistence type="predicted"/>
<keyword evidence="3" id="KW-1185">Reference proteome</keyword>
<dbReference type="Gene3D" id="3.30.420.610">
    <property type="entry name" value="LOTUS domain-like"/>
    <property type="match status" value="2"/>
</dbReference>
<reference evidence="2 3" key="1">
    <citation type="submission" date="2013-11" db="EMBL/GenBank/DDBJ databases">
        <title>Genome sequencing of Stegodyphus mimosarum.</title>
        <authorList>
            <person name="Bechsgaard J."/>
        </authorList>
    </citation>
    <scope>NUCLEOTIDE SEQUENCE [LARGE SCALE GENOMIC DNA]</scope>
</reference>
<feature type="domain" description="HTH OST-type" evidence="1">
    <location>
        <begin position="153"/>
        <end position="227"/>
    </location>
</feature>
<name>A0A087TTP1_STEMI</name>
<protein>
    <submittedName>
        <fullName evidence="2">Tudor domain-containing protein 5</fullName>
    </submittedName>
</protein>
<sequence>MNMDLETVRKEIRSMLLTFQKGCSLTEFNRVYKDMLGCRLPFRDFSFQSDVEFLKSMPDVVSLRPDRSGDYLLKGIADEKSQHIQNLVCKQKPSKQKAPSRSRVISNSKLTSNFKTSAVSSSSLSSTVISKPSSNSRRTFSVPPRFNSLKKYTGKECMQEAVELVLSFPDGLRLSDFMCYFEKLYAKKFPFRSLGYATLDKCLESIPDLILEPIDNDTLIYHVSFIENTSRVQSDTLESFLIDRELMHEERN</sequence>
<dbReference type="Pfam" id="PF12872">
    <property type="entry name" value="OST-HTH"/>
    <property type="match status" value="2"/>
</dbReference>